<reference evidence="8 9" key="1">
    <citation type="submission" date="2022-11" db="EMBL/GenBank/DDBJ databases">
        <title>The characterization of three novel Bacteroidetes species and genomic analysis of their roles in tidal elemental geochemical cycles.</title>
        <authorList>
            <person name="Ma K.-J."/>
        </authorList>
    </citation>
    <scope>NUCLEOTIDE SEQUENCE [LARGE SCALE GENOMIC DNA]</scope>
    <source>
        <strain evidence="8 9">M82</strain>
    </source>
</reference>
<organism evidence="8 9">
    <name type="scientific">Pontibacter anaerobius</name>
    <dbReference type="NCBI Taxonomy" id="2993940"/>
    <lineage>
        <taxon>Bacteria</taxon>
        <taxon>Pseudomonadati</taxon>
        <taxon>Bacteroidota</taxon>
        <taxon>Cytophagia</taxon>
        <taxon>Cytophagales</taxon>
        <taxon>Hymenobacteraceae</taxon>
        <taxon>Pontibacter</taxon>
    </lineage>
</organism>
<keyword evidence="6 7" id="KW-0472">Membrane</keyword>
<proteinExistence type="inferred from homology"/>
<keyword evidence="4 7" id="KW-0812">Transmembrane</keyword>
<name>A0ABT3RDI2_9BACT</name>
<evidence type="ECO:0000256" key="6">
    <source>
        <dbReference type="ARBA" id="ARBA00023136"/>
    </source>
</evidence>
<dbReference type="EMBL" id="JAPFQO010000004">
    <property type="protein sequence ID" value="MCX2739904.1"/>
    <property type="molecule type" value="Genomic_DNA"/>
</dbReference>
<evidence type="ECO:0000256" key="4">
    <source>
        <dbReference type="ARBA" id="ARBA00022692"/>
    </source>
</evidence>
<feature type="transmembrane region" description="Helical" evidence="7">
    <location>
        <begin position="99"/>
        <end position="118"/>
    </location>
</feature>
<protein>
    <submittedName>
        <fullName evidence="8">DoxX family protein</fullName>
    </submittedName>
</protein>
<comment type="similarity">
    <text evidence="2">Belongs to the DoxX family.</text>
</comment>
<evidence type="ECO:0000256" key="1">
    <source>
        <dbReference type="ARBA" id="ARBA00004651"/>
    </source>
</evidence>
<keyword evidence="9" id="KW-1185">Reference proteome</keyword>
<gene>
    <name evidence="8" type="ORF">OO017_08115</name>
</gene>
<keyword evidence="3" id="KW-1003">Cell membrane</keyword>
<dbReference type="PANTHER" id="PTHR33452">
    <property type="entry name" value="OXIDOREDUCTASE CATD-RELATED"/>
    <property type="match status" value="1"/>
</dbReference>
<evidence type="ECO:0000313" key="9">
    <source>
        <dbReference type="Proteomes" id="UP001207228"/>
    </source>
</evidence>
<comment type="subcellular location">
    <subcellularLocation>
        <location evidence="1">Cell membrane</location>
        <topology evidence="1">Multi-pass membrane protein</topology>
    </subcellularLocation>
</comment>
<evidence type="ECO:0000256" key="5">
    <source>
        <dbReference type="ARBA" id="ARBA00022989"/>
    </source>
</evidence>
<evidence type="ECO:0000313" key="8">
    <source>
        <dbReference type="EMBL" id="MCX2739904.1"/>
    </source>
</evidence>
<feature type="transmembrane region" description="Helical" evidence="7">
    <location>
        <begin position="70"/>
        <end position="87"/>
    </location>
</feature>
<accession>A0ABT3RDI2</accession>
<dbReference type="Pfam" id="PF07681">
    <property type="entry name" value="DoxX"/>
    <property type="match status" value="1"/>
</dbReference>
<comment type="caution">
    <text evidence="8">The sequence shown here is derived from an EMBL/GenBank/DDBJ whole genome shotgun (WGS) entry which is preliminary data.</text>
</comment>
<dbReference type="InterPro" id="IPR032808">
    <property type="entry name" value="DoxX"/>
</dbReference>
<dbReference type="Proteomes" id="UP001207228">
    <property type="component" value="Unassembled WGS sequence"/>
</dbReference>
<evidence type="ECO:0000256" key="2">
    <source>
        <dbReference type="ARBA" id="ARBA00006679"/>
    </source>
</evidence>
<sequence length="135" mass="14900">MLVLRVSIGVMFILHGWPKLNGGPERWEAIGQTMELFSIGVAPVFWGFMAAFAEVVGGALLIMGMLFRPAVFLLLITMAVATVKHVLGGDGFGGYSHALEAAFLFLSLLFIGPGKYSFDHKFLQKDKNRSRRYFA</sequence>
<dbReference type="InterPro" id="IPR051907">
    <property type="entry name" value="DoxX-like_oxidoreductase"/>
</dbReference>
<evidence type="ECO:0000256" key="3">
    <source>
        <dbReference type="ARBA" id="ARBA00022475"/>
    </source>
</evidence>
<evidence type="ECO:0000256" key="7">
    <source>
        <dbReference type="SAM" id="Phobius"/>
    </source>
</evidence>
<keyword evidence="5 7" id="KW-1133">Transmembrane helix</keyword>
<dbReference type="PANTHER" id="PTHR33452:SF1">
    <property type="entry name" value="INNER MEMBRANE PROTEIN YPHA-RELATED"/>
    <property type="match status" value="1"/>
</dbReference>